<evidence type="ECO:0000313" key="10">
    <source>
        <dbReference type="Proteomes" id="UP000282930"/>
    </source>
</evidence>
<dbReference type="PANTHER" id="PTHR21011:SF1">
    <property type="entry name" value="SMALL RIBOSOMAL SUBUNIT PROTEIN BS6M"/>
    <property type="match status" value="1"/>
</dbReference>
<accession>A0A3T0D3Q0</accession>
<dbReference type="RefSeq" id="WP_039765206.1">
    <property type="nucleotide sequence ID" value="NZ_CP034791.1"/>
</dbReference>
<dbReference type="EMBL" id="CP034791">
    <property type="protein sequence ID" value="AZT89828.1"/>
    <property type="molecule type" value="Genomic_DNA"/>
</dbReference>
<evidence type="ECO:0000256" key="4">
    <source>
        <dbReference type="ARBA" id="ARBA00022980"/>
    </source>
</evidence>
<sequence length="96" mass="11366">MVERKYETVFIISPTLDDEARAALVEKFKNLISSNGQLLTVEEWGKRRLAYKINKHAEGYYVLMQFISKPDFPRELERVYRITDGVIRFLIVKLEK</sequence>
<dbReference type="HAMAP" id="MF_00360">
    <property type="entry name" value="Ribosomal_bS6"/>
    <property type="match status" value="1"/>
</dbReference>
<dbReference type="GO" id="GO:0005840">
    <property type="term" value="C:ribosome"/>
    <property type="evidence" value="ECO:0007669"/>
    <property type="project" value="UniProtKB-KW"/>
</dbReference>
<dbReference type="Gene3D" id="3.30.70.60">
    <property type="match status" value="1"/>
</dbReference>
<organism evidence="9 10">
    <name type="scientific">Caldicellulosiruptor changbaiensis</name>
    <dbReference type="NCBI Taxonomy" id="1222016"/>
    <lineage>
        <taxon>Bacteria</taxon>
        <taxon>Bacillati</taxon>
        <taxon>Bacillota</taxon>
        <taxon>Bacillota incertae sedis</taxon>
        <taxon>Caldicellulosiruptorales</taxon>
        <taxon>Caldicellulosiruptoraceae</taxon>
        <taxon>Caldicellulosiruptor</taxon>
    </lineage>
</organism>
<name>A0A3T0D3Q0_9FIRM</name>
<dbReference type="SUPFAM" id="SSF54995">
    <property type="entry name" value="Ribosomal protein S6"/>
    <property type="match status" value="1"/>
</dbReference>
<evidence type="ECO:0000256" key="8">
    <source>
        <dbReference type="HAMAP-Rule" id="MF_00360"/>
    </source>
</evidence>
<dbReference type="PROSITE" id="PS01048">
    <property type="entry name" value="RIBOSOMAL_S6"/>
    <property type="match status" value="1"/>
</dbReference>
<comment type="function">
    <text evidence="6 8">Binds together with bS18 to 16S ribosomal RNA.</text>
</comment>
<dbReference type="Pfam" id="PF01250">
    <property type="entry name" value="Ribosomal_S6"/>
    <property type="match status" value="1"/>
</dbReference>
<evidence type="ECO:0000256" key="3">
    <source>
        <dbReference type="ARBA" id="ARBA00022884"/>
    </source>
</evidence>
<dbReference type="AlphaFoldDB" id="A0A3T0D3Q0"/>
<protein>
    <recommendedName>
        <fullName evidence="7 8">Small ribosomal subunit protein bS6</fullName>
    </recommendedName>
</protein>
<evidence type="ECO:0000256" key="7">
    <source>
        <dbReference type="ARBA" id="ARBA00035294"/>
    </source>
</evidence>
<keyword evidence="4 8" id="KW-0689">Ribosomal protein</keyword>
<keyword evidence="5 8" id="KW-0687">Ribonucleoprotein</keyword>
<comment type="similarity">
    <text evidence="1 8">Belongs to the bacterial ribosomal protein bS6 family.</text>
</comment>
<evidence type="ECO:0000256" key="5">
    <source>
        <dbReference type="ARBA" id="ARBA00023274"/>
    </source>
</evidence>
<dbReference type="InterPro" id="IPR020814">
    <property type="entry name" value="Ribosomal_S6_plastid/chlpt"/>
</dbReference>
<dbReference type="GO" id="GO:1990904">
    <property type="term" value="C:ribonucleoprotein complex"/>
    <property type="evidence" value="ECO:0007669"/>
    <property type="project" value="UniProtKB-KW"/>
</dbReference>
<reference evidence="9 10" key="1">
    <citation type="submission" date="2018-12" db="EMBL/GenBank/DDBJ databases">
        <title>Genome sequence from the cellulolytic species, Caldicellulosiruptor changbaiensis.</title>
        <authorList>
            <person name="Blumer-Schuette S.E."/>
            <person name="Mendoza C."/>
        </authorList>
    </citation>
    <scope>NUCLEOTIDE SEQUENCE [LARGE SCALE GENOMIC DNA]</scope>
    <source>
        <strain evidence="9 10">CBS-Z</strain>
    </source>
</reference>
<dbReference type="NCBIfam" id="TIGR00166">
    <property type="entry name" value="S6"/>
    <property type="match status" value="1"/>
</dbReference>
<dbReference type="KEGG" id="ccha:ELD05_03690"/>
<dbReference type="InterPro" id="IPR020815">
    <property type="entry name" value="Ribosomal_bS6_CS"/>
</dbReference>
<gene>
    <name evidence="8" type="primary">rpsF</name>
    <name evidence="9" type="ORF">ELD05_03690</name>
</gene>
<dbReference type="InterPro" id="IPR000529">
    <property type="entry name" value="Ribosomal_bS6"/>
</dbReference>
<dbReference type="GO" id="GO:0006412">
    <property type="term" value="P:translation"/>
    <property type="evidence" value="ECO:0007669"/>
    <property type="project" value="UniProtKB-UniRule"/>
</dbReference>
<dbReference type="CDD" id="cd00473">
    <property type="entry name" value="bS6"/>
    <property type="match status" value="1"/>
</dbReference>
<proteinExistence type="inferred from homology"/>
<evidence type="ECO:0000256" key="6">
    <source>
        <dbReference type="ARBA" id="ARBA00035104"/>
    </source>
</evidence>
<evidence type="ECO:0000313" key="9">
    <source>
        <dbReference type="EMBL" id="AZT89828.1"/>
    </source>
</evidence>
<dbReference type="GO" id="GO:0005737">
    <property type="term" value="C:cytoplasm"/>
    <property type="evidence" value="ECO:0007669"/>
    <property type="project" value="UniProtKB-ARBA"/>
</dbReference>
<dbReference type="InterPro" id="IPR035980">
    <property type="entry name" value="Ribosomal_bS6_sf"/>
</dbReference>
<dbReference type="InterPro" id="IPR014717">
    <property type="entry name" value="Transl_elong_EF1B/ribsomal_bS6"/>
</dbReference>
<dbReference type="GO" id="GO:0003735">
    <property type="term" value="F:structural constituent of ribosome"/>
    <property type="evidence" value="ECO:0007669"/>
    <property type="project" value="InterPro"/>
</dbReference>
<keyword evidence="10" id="KW-1185">Reference proteome</keyword>
<dbReference type="GO" id="GO:0070181">
    <property type="term" value="F:small ribosomal subunit rRNA binding"/>
    <property type="evidence" value="ECO:0007669"/>
    <property type="project" value="TreeGrafter"/>
</dbReference>
<evidence type="ECO:0000256" key="1">
    <source>
        <dbReference type="ARBA" id="ARBA00009512"/>
    </source>
</evidence>
<dbReference type="PANTHER" id="PTHR21011">
    <property type="entry name" value="MITOCHONDRIAL 28S RIBOSOMAL PROTEIN S6"/>
    <property type="match status" value="1"/>
</dbReference>
<keyword evidence="3 8" id="KW-0694">RNA-binding</keyword>
<keyword evidence="2 8" id="KW-0699">rRNA-binding</keyword>
<dbReference type="Proteomes" id="UP000282930">
    <property type="component" value="Chromosome"/>
</dbReference>
<evidence type="ECO:0000256" key="2">
    <source>
        <dbReference type="ARBA" id="ARBA00022730"/>
    </source>
</evidence>